<dbReference type="KEGG" id="bze:COCCADRAFT_40405"/>
<accession>W6XU37</accession>
<evidence type="ECO:0000256" key="1">
    <source>
        <dbReference type="SAM" id="Phobius"/>
    </source>
</evidence>
<keyword evidence="3" id="KW-1185">Reference proteome</keyword>
<reference evidence="2 3" key="1">
    <citation type="journal article" date="2013" name="PLoS Genet.">
        <title>Comparative genome structure, secondary metabolite, and effector coding capacity across Cochliobolus pathogens.</title>
        <authorList>
            <person name="Condon B.J."/>
            <person name="Leng Y."/>
            <person name="Wu D."/>
            <person name="Bushley K.E."/>
            <person name="Ohm R.A."/>
            <person name="Otillar R."/>
            <person name="Martin J."/>
            <person name="Schackwitz W."/>
            <person name="Grimwood J."/>
            <person name="MohdZainudin N."/>
            <person name="Xue C."/>
            <person name="Wang R."/>
            <person name="Manning V.A."/>
            <person name="Dhillon B."/>
            <person name="Tu Z.J."/>
            <person name="Steffenson B.J."/>
            <person name="Salamov A."/>
            <person name="Sun H."/>
            <person name="Lowry S."/>
            <person name="LaButti K."/>
            <person name="Han J."/>
            <person name="Copeland A."/>
            <person name="Lindquist E."/>
            <person name="Barry K."/>
            <person name="Schmutz J."/>
            <person name="Baker S.E."/>
            <person name="Ciuffetti L.M."/>
            <person name="Grigoriev I.V."/>
            <person name="Zhong S."/>
            <person name="Turgeon B.G."/>
        </authorList>
    </citation>
    <scope>NUCLEOTIDE SEQUENCE [LARGE SCALE GENOMIC DNA]</scope>
    <source>
        <strain evidence="2 3">26-R-13</strain>
    </source>
</reference>
<keyword evidence="1" id="KW-0472">Membrane</keyword>
<feature type="transmembrane region" description="Helical" evidence="1">
    <location>
        <begin position="17"/>
        <end position="46"/>
    </location>
</feature>
<proteinExistence type="predicted"/>
<protein>
    <submittedName>
        <fullName evidence="2">Uncharacterized protein</fullName>
    </submittedName>
</protein>
<dbReference type="HOGENOM" id="CLU_1981274_0_0_1"/>
<dbReference type="AlphaFoldDB" id="W6XU37"/>
<evidence type="ECO:0000313" key="3">
    <source>
        <dbReference type="Proteomes" id="UP000053841"/>
    </source>
</evidence>
<sequence>MDNTTCFWPSLGLPSGVFWWIIPFVFSFPFFFPSLHIEGGLVVLFYRRQEKVAYVYAASLFLRVEDIKHESALGLTKERCCCSSRNGRTGTGAPESAPSLPPLGEGAMSTILSSLVSLSEMTINSL</sequence>
<dbReference type="EMBL" id="KI964762">
    <property type="protein sequence ID" value="EUC29193.1"/>
    <property type="molecule type" value="Genomic_DNA"/>
</dbReference>
<name>W6XU37_COCC2</name>
<dbReference type="RefSeq" id="XP_007716509.1">
    <property type="nucleotide sequence ID" value="XM_007718319.1"/>
</dbReference>
<organism evidence="2 3">
    <name type="scientific">Cochliobolus carbonum (strain 26-R-13)</name>
    <name type="common">Maize leaf spot fungus</name>
    <name type="synonym">Bipolaris zeicola</name>
    <dbReference type="NCBI Taxonomy" id="930089"/>
    <lineage>
        <taxon>Eukaryota</taxon>
        <taxon>Fungi</taxon>
        <taxon>Dikarya</taxon>
        <taxon>Ascomycota</taxon>
        <taxon>Pezizomycotina</taxon>
        <taxon>Dothideomycetes</taxon>
        <taxon>Pleosporomycetidae</taxon>
        <taxon>Pleosporales</taxon>
        <taxon>Pleosporineae</taxon>
        <taxon>Pleosporaceae</taxon>
        <taxon>Bipolaris</taxon>
    </lineage>
</organism>
<dbReference type="Proteomes" id="UP000053841">
    <property type="component" value="Unassembled WGS sequence"/>
</dbReference>
<dbReference type="OrthoDB" id="10387407at2759"/>
<keyword evidence="1" id="KW-0812">Transmembrane</keyword>
<gene>
    <name evidence="2" type="ORF">COCCADRAFT_40405</name>
</gene>
<evidence type="ECO:0000313" key="2">
    <source>
        <dbReference type="EMBL" id="EUC29193.1"/>
    </source>
</evidence>
<dbReference type="GeneID" id="19149249"/>
<keyword evidence="1" id="KW-1133">Transmembrane helix</keyword>